<accession>A0A6V7V6V3</accession>
<sequence length="57" mass="6766">MEIWSISKSWSTNVLSPHMYTNVCPQLVIFPCSFHLAPLIKIENYPYIQFWSNYLTL</sequence>
<name>A0A6V7V6V3_MELEN</name>
<dbReference type="Proteomes" id="UP000580250">
    <property type="component" value="Unassembled WGS sequence"/>
</dbReference>
<evidence type="ECO:0000313" key="1">
    <source>
        <dbReference type="EMBL" id="CAD2170649.1"/>
    </source>
</evidence>
<dbReference type="AlphaFoldDB" id="A0A6V7V6V3"/>
<evidence type="ECO:0000313" key="2">
    <source>
        <dbReference type="Proteomes" id="UP000580250"/>
    </source>
</evidence>
<dbReference type="EMBL" id="CAJEWN010000172">
    <property type="protein sequence ID" value="CAD2170649.1"/>
    <property type="molecule type" value="Genomic_DNA"/>
</dbReference>
<comment type="caution">
    <text evidence="1">The sequence shown here is derived from an EMBL/GenBank/DDBJ whole genome shotgun (WGS) entry which is preliminary data.</text>
</comment>
<gene>
    <name evidence="1" type="ORF">MENT_LOCUS22073</name>
</gene>
<organism evidence="1 2">
    <name type="scientific">Meloidogyne enterolobii</name>
    <name type="common">Root-knot nematode worm</name>
    <name type="synonym">Meloidogyne mayaguensis</name>
    <dbReference type="NCBI Taxonomy" id="390850"/>
    <lineage>
        <taxon>Eukaryota</taxon>
        <taxon>Metazoa</taxon>
        <taxon>Ecdysozoa</taxon>
        <taxon>Nematoda</taxon>
        <taxon>Chromadorea</taxon>
        <taxon>Rhabditida</taxon>
        <taxon>Tylenchina</taxon>
        <taxon>Tylenchomorpha</taxon>
        <taxon>Tylenchoidea</taxon>
        <taxon>Meloidogynidae</taxon>
        <taxon>Meloidogyninae</taxon>
        <taxon>Meloidogyne</taxon>
    </lineage>
</organism>
<proteinExistence type="predicted"/>
<reference evidence="1 2" key="1">
    <citation type="submission" date="2020-08" db="EMBL/GenBank/DDBJ databases">
        <authorList>
            <person name="Koutsovoulos G."/>
            <person name="Danchin GJ E."/>
        </authorList>
    </citation>
    <scope>NUCLEOTIDE SEQUENCE [LARGE SCALE GENOMIC DNA]</scope>
</reference>
<protein>
    <submittedName>
        <fullName evidence="1">Uncharacterized protein</fullName>
    </submittedName>
</protein>